<organism evidence="7 8">
    <name type="scientific">Vibrio hippocampi</name>
    <dbReference type="NCBI Taxonomy" id="654686"/>
    <lineage>
        <taxon>Bacteria</taxon>
        <taxon>Pseudomonadati</taxon>
        <taxon>Pseudomonadota</taxon>
        <taxon>Gammaproteobacteria</taxon>
        <taxon>Vibrionales</taxon>
        <taxon>Vibrionaceae</taxon>
        <taxon>Vibrio</taxon>
    </lineage>
</organism>
<evidence type="ECO:0000256" key="2">
    <source>
        <dbReference type="ARBA" id="ARBA00022692"/>
    </source>
</evidence>
<accession>A0ABM8ZK75</accession>
<comment type="caution">
    <text evidence="7">The sequence shown here is derived from an EMBL/GenBank/DDBJ whole genome shotgun (WGS) entry which is preliminary data.</text>
</comment>
<feature type="transmembrane region" description="Helical" evidence="5">
    <location>
        <begin position="22"/>
        <end position="41"/>
    </location>
</feature>
<protein>
    <recommendedName>
        <fullName evidence="6">Peptidase S54 rhomboid domain-containing protein</fullName>
    </recommendedName>
</protein>
<proteinExistence type="predicted"/>
<evidence type="ECO:0000313" key="7">
    <source>
        <dbReference type="EMBL" id="CAH0526593.1"/>
    </source>
</evidence>
<evidence type="ECO:0000259" key="6">
    <source>
        <dbReference type="Pfam" id="PF01694"/>
    </source>
</evidence>
<reference evidence="7" key="1">
    <citation type="submission" date="2021-12" db="EMBL/GenBank/DDBJ databases">
        <authorList>
            <person name="Rodrigo-Torres L."/>
            <person name="Arahal R. D."/>
            <person name="Lucena T."/>
        </authorList>
    </citation>
    <scope>NUCLEOTIDE SEQUENCE</scope>
    <source>
        <strain evidence="7">CECT 8226</strain>
    </source>
</reference>
<evidence type="ECO:0000256" key="1">
    <source>
        <dbReference type="ARBA" id="ARBA00004141"/>
    </source>
</evidence>
<dbReference type="NCBIfam" id="TIGR03902">
    <property type="entry name" value="rhom_GG_sort"/>
    <property type="match status" value="1"/>
</dbReference>
<keyword evidence="4 5" id="KW-0472">Membrane</keyword>
<keyword evidence="2 5" id="KW-0812">Transmembrane</keyword>
<keyword evidence="3 5" id="KW-1133">Transmembrane helix</keyword>
<evidence type="ECO:0000256" key="4">
    <source>
        <dbReference type="ARBA" id="ARBA00023136"/>
    </source>
</evidence>
<sequence length="116" mass="12539">MFAGVTSFSAVTIGLGIFVSEIQIYLGLSGILHALFAFLALREALQGRQSSWLLVIGVIGKVALEQIQGAPESTAKLIQANVAIEAHLIGAITGLTLAILLQGYQYYQQRQYKPYN</sequence>
<dbReference type="InterPro" id="IPR035952">
    <property type="entry name" value="Rhomboid-like_sf"/>
</dbReference>
<keyword evidence="8" id="KW-1185">Reference proteome</keyword>
<evidence type="ECO:0000256" key="5">
    <source>
        <dbReference type="SAM" id="Phobius"/>
    </source>
</evidence>
<dbReference type="SUPFAM" id="SSF144091">
    <property type="entry name" value="Rhomboid-like"/>
    <property type="match status" value="1"/>
</dbReference>
<dbReference type="Proteomes" id="UP000838160">
    <property type="component" value="Unassembled WGS sequence"/>
</dbReference>
<name>A0ABM8ZK75_9VIBR</name>
<feature type="domain" description="Peptidase S54 rhomboid" evidence="6">
    <location>
        <begin position="9"/>
        <end position="101"/>
    </location>
</feature>
<dbReference type="Gene3D" id="1.20.1540.10">
    <property type="entry name" value="Rhomboid-like"/>
    <property type="match status" value="1"/>
</dbReference>
<evidence type="ECO:0000256" key="3">
    <source>
        <dbReference type="ARBA" id="ARBA00022989"/>
    </source>
</evidence>
<gene>
    <name evidence="7" type="ORF">VHP8226_01947</name>
</gene>
<evidence type="ECO:0000313" key="8">
    <source>
        <dbReference type="Proteomes" id="UP000838160"/>
    </source>
</evidence>
<dbReference type="EMBL" id="CAKLCM010000002">
    <property type="protein sequence ID" value="CAH0526593.1"/>
    <property type="molecule type" value="Genomic_DNA"/>
</dbReference>
<dbReference type="InterPro" id="IPR023826">
    <property type="entry name" value="Rhom-like_SP_proteobac"/>
</dbReference>
<feature type="transmembrane region" description="Helical" evidence="5">
    <location>
        <begin position="86"/>
        <end position="107"/>
    </location>
</feature>
<dbReference type="Pfam" id="PF01694">
    <property type="entry name" value="Rhomboid"/>
    <property type="match status" value="1"/>
</dbReference>
<comment type="subcellular location">
    <subcellularLocation>
        <location evidence="1">Membrane</location>
        <topology evidence="1">Multi-pass membrane protein</topology>
    </subcellularLocation>
</comment>
<dbReference type="InterPro" id="IPR022764">
    <property type="entry name" value="Peptidase_S54_rhomboid_dom"/>
</dbReference>